<dbReference type="SUPFAM" id="SSF52540">
    <property type="entry name" value="P-loop containing nucleoside triphosphate hydrolases"/>
    <property type="match status" value="1"/>
</dbReference>
<feature type="transmembrane region" description="Helical" evidence="1">
    <location>
        <begin position="316"/>
        <end position="335"/>
    </location>
</feature>
<dbReference type="RefSeq" id="WP_011997958.1">
    <property type="nucleotide sequence ID" value="NC_009767.1"/>
</dbReference>
<evidence type="ECO:0000313" key="3">
    <source>
        <dbReference type="EMBL" id="ABU56555.1"/>
    </source>
</evidence>
<evidence type="ECO:0000259" key="2">
    <source>
        <dbReference type="Pfam" id="PF13401"/>
    </source>
</evidence>
<dbReference type="eggNOG" id="COG1672">
    <property type="taxonomic scope" value="Bacteria"/>
</dbReference>
<proteinExistence type="predicted"/>
<keyword evidence="1" id="KW-1133">Transmembrane helix</keyword>
<gene>
    <name evidence="3" type="ordered locus">Rcas_0424</name>
</gene>
<dbReference type="EMBL" id="CP000804">
    <property type="protein sequence ID" value="ABU56555.1"/>
    <property type="molecule type" value="Genomic_DNA"/>
</dbReference>
<keyword evidence="4" id="KW-1185">Reference proteome</keyword>
<sequence length="340" mass="36749">MTSGATSYADAPLENPFVQRARITDATRFAGRWRELSLIFDAIEVRRPVMVTGPASIGKSSLLTHITASAAVHLEEPLLPSFYLALHEAATPEDVYQTVLQALGVPGSTPSALEVALLEQETPVLLCLDDAHRAIRAGWGETLLDTLARIARGGRLILVVAAAGEMPLLSERFVSVRLGSFAPAEVRLFAETYLEGTNVSFTPGELRVLASISAGHPAYLQRAAYHLFESRRDGRDWCAAFLAEARERPIPGAPLPPEAFTGEERSDAIRPRYGALRTDKRPKETVGFLVPEAPRALLFAIPPLAALLALVVTNNAVTAALVALPGLAIALAWWYRCRVS</sequence>
<organism evidence="3 4">
    <name type="scientific">Roseiflexus castenholzii (strain DSM 13941 / HLO8)</name>
    <dbReference type="NCBI Taxonomy" id="383372"/>
    <lineage>
        <taxon>Bacteria</taxon>
        <taxon>Bacillati</taxon>
        <taxon>Chloroflexota</taxon>
        <taxon>Chloroflexia</taxon>
        <taxon>Chloroflexales</taxon>
        <taxon>Roseiflexineae</taxon>
        <taxon>Roseiflexaceae</taxon>
        <taxon>Roseiflexus</taxon>
    </lineage>
</organism>
<dbReference type="Pfam" id="PF13401">
    <property type="entry name" value="AAA_22"/>
    <property type="match status" value="1"/>
</dbReference>
<evidence type="ECO:0000313" key="4">
    <source>
        <dbReference type="Proteomes" id="UP000000263"/>
    </source>
</evidence>
<dbReference type="AlphaFoldDB" id="A7NGG8"/>
<reference evidence="3 4" key="1">
    <citation type="submission" date="2007-08" db="EMBL/GenBank/DDBJ databases">
        <title>Complete sequence of Roseiflexus castenholzii DSM 13941.</title>
        <authorList>
            <consortium name="US DOE Joint Genome Institute"/>
            <person name="Copeland A."/>
            <person name="Lucas S."/>
            <person name="Lapidus A."/>
            <person name="Barry K."/>
            <person name="Glavina del Rio T."/>
            <person name="Dalin E."/>
            <person name="Tice H."/>
            <person name="Pitluck S."/>
            <person name="Thompson L.S."/>
            <person name="Brettin T."/>
            <person name="Bruce D."/>
            <person name="Detter J.C."/>
            <person name="Han C."/>
            <person name="Tapia R."/>
            <person name="Schmutz J."/>
            <person name="Larimer F."/>
            <person name="Land M."/>
            <person name="Hauser L."/>
            <person name="Kyrpides N."/>
            <person name="Mikhailova N."/>
            <person name="Bryant D.A."/>
            <person name="Hanada S."/>
            <person name="Tsukatani Y."/>
            <person name="Richardson P."/>
        </authorList>
    </citation>
    <scope>NUCLEOTIDE SEQUENCE [LARGE SCALE GENOMIC DNA]</scope>
    <source>
        <strain evidence="4">DSM 13941 / HLO8</strain>
    </source>
</reference>
<dbReference type="InterPro" id="IPR027417">
    <property type="entry name" value="P-loop_NTPase"/>
</dbReference>
<dbReference type="Proteomes" id="UP000000263">
    <property type="component" value="Chromosome"/>
</dbReference>
<name>A7NGG8_ROSCS</name>
<dbReference type="InterPro" id="IPR049945">
    <property type="entry name" value="AAA_22"/>
</dbReference>
<protein>
    <submittedName>
        <fullName evidence="3">AAA ATPase</fullName>
    </submittedName>
</protein>
<dbReference type="GO" id="GO:0016887">
    <property type="term" value="F:ATP hydrolysis activity"/>
    <property type="evidence" value="ECO:0007669"/>
    <property type="project" value="InterPro"/>
</dbReference>
<evidence type="ECO:0000256" key="1">
    <source>
        <dbReference type="SAM" id="Phobius"/>
    </source>
</evidence>
<dbReference type="STRING" id="383372.Rcas_0424"/>
<dbReference type="KEGG" id="rca:Rcas_0424"/>
<keyword evidence="1" id="KW-0812">Transmembrane</keyword>
<dbReference type="Gene3D" id="3.40.50.300">
    <property type="entry name" value="P-loop containing nucleotide triphosphate hydrolases"/>
    <property type="match status" value="1"/>
</dbReference>
<feature type="domain" description="ORC1/DEAH AAA+ ATPase" evidence="2">
    <location>
        <begin position="46"/>
        <end position="157"/>
    </location>
</feature>
<dbReference type="HOGENOM" id="CLU_816067_0_0_0"/>
<accession>A7NGG8</accession>
<keyword evidence="1" id="KW-0472">Membrane</keyword>